<accession>A0A8K0KBE2</accession>
<dbReference type="Proteomes" id="UP000792457">
    <property type="component" value="Unassembled WGS sequence"/>
</dbReference>
<feature type="region of interest" description="Disordered" evidence="1">
    <location>
        <begin position="1"/>
        <end position="92"/>
    </location>
</feature>
<name>A0A8K0KBE2_LADFU</name>
<feature type="region of interest" description="Disordered" evidence="1">
    <location>
        <begin position="775"/>
        <end position="803"/>
    </location>
</feature>
<dbReference type="PANTHER" id="PTHR12673">
    <property type="entry name" value="FACIOGENITAL DYSPLASIA PROTEIN"/>
    <property type="match status" value="1"/>
</dbReference>
<organism evidence="3 4">
    <name type="scientific">Ladona fulva</name>
    <name type="common">Scarce chaser dragonfly</name>
    <name type="synonym">Libellula fulva</name>
    <dbReference type="NCBI Taxonomy" id="123851"/>
    <lineage>
        <taxon>Eukaryota</taxon>
        <taxon>Metazoa</taxon>
        <taxon>Ecdysozoa</taxon>
        <taxon>Arthropoda</taxon>
        <taxon>Hexapoda</taxon>
        <taxon>Insecta</taxon>
        <taxon>Pterygota</taxon>
        <taxon>Palaeoptera</taxon>
        <taxon>Odonata</taxon>
        <taxon>Epiprocta</taxon>
        <taxon>Anisoptera</taxon>
        <taxon>Libelluloidea</taxon>
        <taxon>Libellulidae</taxon>
        <taxon>Ladona</taxon>
    </lineage>
</organism>
<feature type="domain" description="DH" evidence="2">
    <location>
        <begin position="212"/>
        <end position="403"/>
    </location>
</feature>
<dbReference type="GO" id="GO:0005737">
    <property type="term" value="C:cytoplasm"/>
    <property type="evidence" value="ECO:0007669"/>
    <property type="project" value="TreeGrafter"/>
</dbReference>
<dbReference type="EMBL" id="KZ308499">
    <property type="protein sequence ID" value="KAG8230640.1"/>
    <property type="molecule type" value="Genomic_DNA"/>
</dbReference>
<feature type="compositionally biased region" description="Basic and acidic residues" evidence="1">
    <location>
        <begin position="829"/>
        <end position="852"/>
    </location>
</feature>
<dbReference type="InterPro" id="IPR051092">
    <property type="entry name" value="FYVE_RhoGEF_PH"/>
</dbReference>
<feature type="region of interest" description="Disordered" evidence="1">
    <location>
        <begin position="662"/>
        <end position="683"/>
    </location>
</feature>
<gene>
    <name evidence="3" type="ORF">J437_LFUL006837</name>
</gene>
<evidence type="ECO:0000256" key="1">
    <source>
        <dbReference type="SAM" id="MobiDB-lite"/>
    </source>
</evidence>
<dbReference type="PROSITE" id="PS50010">
    <property type="entry name" value="DH_2"/>
    <property type="match status" value="1"/>
</dbReference>
<evidence type="ECO:0000259" key="2">
    <source>
        <dbReference type="PROSITE" id="PS50010"/>
    </source>
</evidence>
<dbReference type="InterPro" id="IPR035899">
    <property type="entry name" value="DBL_dom_sf"/>
</dbReference>
<feature type="region of interest" description="Disordered" evidence="1">
    <location>
        <begin position="829"/>
        <end position="860"/>
    </location>
</feature>
<evidence type="ECO:0000313" key="4">
    <source>
        <dbReference type="Proteomes" id="UP000792457"/>
    </source>
</evidence>
<sequence>ERLSTPSGGIRYHCDVRQENSSSSGAPSSSDSGVAHLLERAHAAFSIAPHPTPMYTSAETTRQKGPPSSPLEGERSLSWPMEVSRGGGDGNVTQVSTMVREYVAGLVSGKNAEEWEERREYTTVDNGSASPDSDSSLSRAITKSLGLSTSLGRQCGLELDQLGGVNIVGDHQERPSHGSAVKARHSSSDSDTESSRILATKHAIDEADFEKKRKLLIQELVEAERCYCSTLRTLKQVFAEPLSAKDILSPKDVDTLFPREVEELHQQHSLLLTMLEESVCKMGHPDQKSLGDILRHFIEPEGLDALRLYTSYVDNFPDALQTFHKLCRCSPEFTNFLKDCLDSPDCGGLDLGGFLLTPVQRLPRLVLVLRRLLALTPQHHSDWAPISFAISRLATFLTRLNDSMEHSFQLVAAQIGSPSEREEADFGNLENFDESVCGESTVNDDEELHELTSDGEVGLEMKSVSNLAQAMPPANKDPETCSTGIRRKVGQIMASTDKLRPVSGLSCAGETSILSRTNTPAASSIHMDQDSLAEEARQTHICLRDETPTKKVGCHCIRRGRDVRVMKKYSRLCSMKSREGNSSPDLSNVDSRDTCSGSVRVVLRKEQNEERWRCSGQSNRVEDYSCRMHRHTQCCMHDYPGCGVVQRRRGASLPRRAYVTDMRRRTHSAGRTSGERETSSDDELEISNVRYISSAQHCKVQEMQNVKEKTKRKWFKTSKSLHDVPNHAVDAYKSDPRVEVEEEVEGVRRRHHSGNASSLSSKLTIARSVDNLSVDGSVTGDEVPHSRGVSAEGREKLNKTETETHRQLLYTARMLRCSSLEVATLEKLSETKDSNKTSQEKVEVSKEEEGGKKGKNKKLSLRASIKNMLSFKRREENQPSNAVAPKCTCQLSLPKNAGEDNVNF</sequence>
<dbReference type="AlphaFoldDB" id="A0A8K0KBE2"/>
<feature type="non-terminal residue" evidence="3">
    <location>
        <position position="1"/>
    </location>
</feature>
<dbReference type="Pfam" id="PF00621">
    <property type="entry name" value="RhoGEF"/>
    <property type="match status" value="1"/>
</dbReference>
<dbReference type="SUPFAM" id="SSF48065">
    <property type="entry name" value="DBL homology domain (DH-domain)"/>
    <property type="match status" value="1"/>
</dbReference>
<keyword evidence="4" id="KW-1185">Reference proteome</keyword>
<dbReference type="PANTHER" id="PTHR12673:SF159">
    <property type="entry name" value="LD03170P"/>
    <property type="match status" value="1"/>
</dbReference>
<feature type="compositionally biased region" description="Low complexity" evidence="1">
    <location>
        <begin position="125"/>
        <end position="137"/>
    </location>
</feature>
<dbReference type="OrthoDB" id="245697at2759"/>
<feature type="region of interest" description="Disordered" evidence="1">
    <location>
        <begin position="113"/>
        <end position="137"/>
    </location>
</feature>
<feature type="region of interest" description="Disordered" evidence="1">
    <location>
        <begin position="168"/>
        <end position="196"/>
    </location>
</feature>
<dbReference type="Gene3D" id="1.20.900.10">
    <property type="entry name" value="Dbl homology (DH) domain"/>
    <property type="match status" value="1"/>
</dbReference>
<dbReference type="InterPro" id="IPR000219">
    <property type="entry name" value="DH_dom"/>
</dbReference>
<reference evidence="3" key="2">
    <citation type="submission" date="2017-10" db="EMBL/GenBank/DDBJ databases">
        <title>Ladona fulva Genome sequencing and assembly.</title>
        <authorList>
            <person name="Murali S."/>
            <person name="Richards S."/>
            <person name="Bandaranaike D."/>
            <person name="Bellair M."/>
            <person name="Blankenburg K."/>
            <person name="Chao H."/>
            <person name="Dinh H."/>
            <person name="Doddapaneni H."/>
            <person name="Dugan-Rocha S."/>
            <person name="Elkadiri S."/>
            <person name="Gnanaolivu R."/>
            <person name="Hernandez B."/>
            <person name="Skinner E."/>
            <person name="Javaid M."/>
            <person name="Lee S."/>
            <person name="Li M."/>
            <person name="Ming W."/>
            <person name="Munidasa M."/>
            <person name="Muniz J."/>
            <person name="Nguyen L."/>
            <person name="Hughes D."/>
            <person name="Osuji N."/>
            <person name="Pu L.-L."/>
            <person name="Puazo M."/>
            <person name="Qu C."/>
            <person name="Quiroz J."/>
            <person name="Raj R."/>
            <person name="Weissenberger G."/>
            <person name="Xin Y."/>
            <person name="Zou X."/>
            <person name="Han Y."/>
            <person name="Worley K."/>
            <person name="Muzny D."/>
            <person name="Gibbs R."/>
        </authorList>
    </citation>
    <scope>NUCLEOTIDE SEQUENCE</scope>
    <source>
        <strain evidence="3">Sampled in the wild</strain>
    </source>
</reference>
<feature type="compositionally biased region" description="Low complexity" evidence="1">
    <location>
        <begin position="21"/>
        <end position="32"/>
    </location>
</feature>
<dbReference type="SMART" id="SM00325">
    <property type="entry name" value="RhoGEF"/>
    <property type="match status" value="1"/>
</dbReference>
<feature type="compositionally biased region" description="Basic and acidic residues" evidence="1">
    <location>
        <begin position="792"/>
        <end position="803"/>
    </location>
</feature>
<proteinExistence type="predicted"/>
<feature type="compositionally biased region" description="Basic and acidic residues" evidence="1">
    <location>
        <begin position="113"/>
        <end position="122"/>
    </location>
</feature>
<protein>
    <recommendedName>
        <fullName evidence="2">DH domain-containing protein</fullName>
    </recommendedName>
</protein>
<comment type="caution">
    <text evidence="3">The sequence shown here is derived from an EMBL/GenBank/DDBJ whole genome shotgun (WGS) entry which is preliminary data.</text>
</comment>
<reference evidence="3" key="1">
    <citation type="submission" date="2013-04" db="EMBL/GenBank/DDBJ databases">
        <authorList>
            <person name="Qu J."/>
            <person name="Murali S.C."/>
            <person name="Bandaranaike D."/>
            <person name="Bellair M."/>
            <person name="Blankenburg K."/>
            <person name="Chao H."/>
            <person name="Dinh H."/>
            <person name="Doddapaneni H."/>
            <person name="Downs B."/>
            <person name="Dugan-Rocha S."/>
            <person name="Elkadiri S."/>
            <person name="Gnanaolivu R.D."/>
            <person name="Hernandez B."/>
            <person name="Javaid M."/>
            <person name="Jayaseelan J.C."/>
            <person name="Lee S."/>
            <person name="Li M."/>
            <person name="Ming W."/>
            <person name="Munidasa M."/>
            <person name="Muniz J."/>
            <person name="Nguyen L."/>
            <person name="Ongeri F."/>
            <person name="Osuji N."/>
            <person name="Pu L.-L."/>
            <person name="Puazo M."/>
            <person name="Qu C."/>
            <person name="Quiroz J."/>
            <person name="Raj R."/>
            <person name="Weissenberger G."/>
            <person name="Xin Y."/>
            <person name="Zou X."/>
            <person name="Han Y."/>
            <person name="Richards S."/>
            <person name="Worley K."/>
            <person name="Muzny D."/>
            <person name="Gibbs R."/>
        </authorList>
    </citation>
    <scope>NUCLEOTIDE SEQUENCE</scope>
    <source>
        <strain evidence="3">Sampled in the wild</strain>
    </source>
</reference>
<dbReference type="GO" id="GO:0005085">
    <property type="term" value="F:guanyl-nucleotide exchange factor activity"/>
    <property type="evidence" value="ECO:0007669"/>
    <property type="project" value="InterPro"/>
</dbReference>
<evidence type="ECO:0000313" key="3">
    <source>
        <dbReference type="EMBL" id="KAG8230640.1"/>
    </source>
</evidence>